<evidence type="ECO:0008006" key="4">
    <source>
        <dbReference type="Google" id="ProtNLM"/>
    </source>
</evidence>
<dbReference type="Pfam" id="PF05656">
    <property type="entry name" value="DUF805"/>
    <property type="match status" value="1"/>
</dbReference>
<keyword evidence="3" id="KW-1185">Reference proteome</keyword>
<reference evidence="2 3" key="1">
    <citation type="submission" date="2014-04" db="EMBL/GenBank/DDBJ databases">
        <title>Characterization and application of a salt tolerant electro-active bacterium.</title>
        <authorList>
            <person name="Yang L."/>
            <person name="Wei S."/>
            <person name="Tay Q.X.M."/>
        </authorList>
    </citation>
    <scope>NUCLEOTIDE SEQUENCE [LARGE SCALE GENOMIC DNA]</scope>
    <source>
        <strain evidence="2 3">LY1</strain>
    </source>
</reference>
<dbReference type="eggNOG" id="COG3152">
    <property type="taxonomic scope" value="Bacteria"/>
</dbReference>
<gene>
    <name evidence="2" type="ORF">EL17_21485</name>
</gene>
<evidence type="ECO:0000313" key="2">
    <source>
        <dbReference type="EMBL" id="KEO71761.1"/>
    </source>
</evidence>
<dbReference type="PANTHER" id="PTHR34980">
    <property type="entry name" value="INNER MEMBRANE PROTEIN-RELATED-RELATED"/>
    <property type="match status" value="1"/>
</dbReference>
<comment type="caution">
    <text evidence="2">The sequence shown here is derived from an EMBL/GenBank/DDBJ whole genome shotgun (WGS) entry which is preliminary data.</text>
</comment>
<feature type="transmembrane region" description="Helical" evidence="1">
    <location>
        <begin position="68"/>
        <end position="86"/>
    </location>
</feature>
<evidence type="ECO:0000256" key="1">
    <source>
        <dbReference type="SAM" id="Phobius"/>
    </source>
</evidence>
<sequence>MHVASCILEFYRQEGMQIIKEYFFTKGRIRRSDYIFVFLSVLLVVLANFLLIYSKIKKNNFDLEYGEIILLILGLLSIWVIIVAGAKRCHDINKPGYYQLIPFYVIWLMVAEGENHINIYGLAPKIRLSQKDFNSQTTS</sequence>
<keyword evidence="1" id="KW-1133">Transmembrane helix</keyword>
<dbReference type="AlphaFoldDB" id="A0A074KP95"/>
<evidence type="ECO:0000313" key="3">
    <source>
        <dbReference type="Proteomes" id="UP000027821"/>
    </source>
</evidence>
<dbReference type="RefSeq" id="WP_051720310.1">
    <property type="nucleotide sequence ID" value="NZ_JMIH01000039.1"/>
</dbReference>
<dbReference type="InterPro" id="IPR008523">
    <property type="entry name" value="DUF805"/>
</dbReference>
<dbReference type="Proteomes" id="UP000027821">
    <property type="component" value="Unassembled WGS sequence"/>
</dbReference>
<feature type="transmembrane region" description="Helical" evidence="1">
    <location>
        <begin position="34"/>
        <end position="56"/>
    </location>
</feature>
<keyword evidence="1" id="KW-0812">Transmembrane</keyword>
<proteinExistence type="predicted"/>
<dbReference type="EMBL" id="JMIH01000039">
    <property type="protein sequence ID" value="KEO71761.1"/>
    <property type="molecule type" value="Genomic_DNA"/>
</dbReference>
<accession>A0A074KP95</accession>
<dbReference type="PANTHER" id="PTHR34980:SF2">
    <property type="entry name" value="INNER MEMBRANE PROTEIN YHAH-RELATED"/>
    <property type="match status" value="1"/>
</dbReference>
<name>A0A074KP95_9BACT</name>
<keyword evidence="1" id="KW-0472">Membrane</keyword>
<organism evidence="2 3">
    <name type="scientific">Anditalea andensis</name>
    <dbReference type="NCBI Taxonomy" id="1048983"/>
    <lineage>
        <taxon>Bacteria</taxon>
        <taxon>Pseudomonadati</taxon>
        <taxon>Bacteroidota</taxon>
        <taxon>Cytophagia</taxon>
        <taxon>Cytophagales</taxon>
        <taxon>Cytophagaceae</taxon>
        <taxon>Anditalea</taxon>
    </lineage>
</organism>
<protein>
    <recommendedName>
        <fullName evidence="4">DUF805 domain-containing protein</fullName>
    </recommendedName>
</protein>
<dbReference type="GO" id="GO:0005886">
    <property type="term" value="C:plasma membrane"/>
    <property type="evidence" value="ECO:0007669"/>
    <property type="project" value="TreeGrafter"/>
</dbReference>